<dbReference type="EMBL" id="BMGH01000001">
    <property type="protein sequence ID" value="GGD06225.1"/>
    <property type="molecule type" value="Genomic_DNA"/>
</dbReference>
<evidence type="ECO:0000256" key="2">
    <source>
        <dbReference type="ARBA" id="ARBA00005769"/>
    </source>
</evidence>
<keyword evidence="7 8" id="KW-0830">Ubiquinone</keyword>
<dbReference type="RefSeq" id="WP_188159117.1">
    <property type="nucleotide sequence ID" value="NZ_BMGH01000001.1"/>
</dbReference>
<name>A0A8J2Y7T6_9PROT</name>
<evidence type="ECO:0000256" key="9">
    <source>
        <dbReference type="RuleBase" id="RU003685"/>
    </source>
</evidence>
<sequence>MADGTKVVTVEDSASDKAGERNFTINFGPQHPAAHGVLRLVLELDGEVVERVDPHIGLLHRGTEKLIEYKTYLQAIPYFDRLDYVAPMNQEHAFCLAAERLLGIEVPRRGKIIRVIYSEIGRLLSHLLNVTTQAMDVGALTPPLWGFEEREKLMVFYERASGSRMHAAYFRIGGVHQDLPQKLIDDIDVWCDHFPKVLDEIEQLITNNRIFKQRNVDIGVVTKEEAFDWGFSGVMLRGSGVAWDLRKSQPYEIYDELEFDIPLGKNGDCYDRYLCRIEEMLQSVKIIKQCIKLLEPGPVMSEDGKIAPPRRGEMKGSMEALIHHFKLYTEGPHIPAGEVYACVEAPKGEFGVYLVSDGTNKPYRCKIRAPGYAHLQAMDWMNRGHMLADVSAIIGTLDIVFGEIDR</sequence>
<dbReference type="NCBIfam" id="NF004739">
    <property type="entry name" value="PRK06075.1"/>
    <property type="match status" value="1"/>
</dbReference>
<dbReference type="InterPro" id="IPR014029">
    <property type="entry name" value="NADH_UbQ_OxRdtase_49kDa_CS"/>
</dbReference>
<dbReference type="Gene3D" id="1.10.645.10">
    <property type="entry name" value="Cytochrome-c3 Hydrogenase, chain B"/>
    <property type="match status" value="1"/>
</dbReference>
<dbReference type="NCBIfam" id="TIGR01962">
    <property type="entry name" value="NuoD"/>
    <property type="match status" value="1"/>
</dbReference>
<protein>
    <recommendedName>
        <fullName evidence="8">NADH-quinone oxidoreductase subunit D</fullName>
        <ecNumber evidence="8">7.1.1.-</ecNumber>
    </recommendedName>
    <alternativeName>
        <fullName evidence="8">NADH dehydrogenase I subunit D</fullName>
    </alternativeName>
    <alternativeName>
        <fullName evidence="8">NDH-1 subunit D</fullName>
    </alternativeName>
</protein>
<dbReference type="InterPro" id="IPR001135">
    <property type="entry name" value="NADH_Q_OxRdtase_suD"/>
</dbReference>
<evidence type="ECO:0000256" key="8">
    <source>
        <dbReference type="HAMAP-Rule" id="MF_01358"/>
    </source>
</evidence>
<dbReference type="GO" id="GO:0051287">
    <property type="term" value="F:NAD binding"/>
    <property type="evidence" value="ECO:0007669"/>
    <property type="project" value="InterPro"/>
</dbReference>
<proteinExistence type="inferred from homology"/>
<keyword evidence="8" id="KW-0472">Membrane</keyword>
<dbReference type="Pfam" id="PF00346">
    <property type="entry name" value="Complex1_49kDa"/>
    <property type="match status" value="1"/>
</dbReference>
<dbReference type="HAMAP" id="MF_01358">
    <property type="entry name" value="NDH1_NuoD"/>
    <property type="match status" value="1"/>
</dbReference>
<dbReference type="Proteomes" id="UP000613582">
    <property type="component" value="Unassembled WGS sequence"/>
</dbReference>
<comment type="function">
    <text evidence="1 8">NDH-1 shuttles electrons from NADH, via FMN and iron-sulfur (Fe-S) centers, to quinones in the respiratory chain. The immediate electron acceptor for the enzyme in this species is believed to be ubiquinone. Couples the redox reaction to proton translocation (for every two electrons transferred, four hydrogen ions are translocated across the cytoplasmic membrane), and thus conserves the redox energy in a proton gradient.</text>
</comment>
<keyword evidence="8" id="KW-1003">Cell membrane</keyword>
<dbReference type="InterPro" id="IPR022885">
    <property type="entry name" value="NDH1_su_D/H"/>
</dbReference>
<feature type="domain" description="NADH-quinone oxidoreductase subunit D" evidence="10">
    <location>
        <begin position="136"/>
        <end position="406"/>
    </location>
</feature>
<accession>A0A8J2Y7T6</accession>
<comment type="similarity">
    <text evidence="2 8 9">Belongs to the complex I 49 kDa subunit family.</text>
</comment>
<evidence type="ECO:0000313" key="11">
    <source>
        <dbReference type="EMBL" id="GGD06225.1"/>
    </source>
</evidence>
<dbReference type="GO" id="GO:0050136">
    <property type="term" value="F:NADH dehydrogenase (quinone) (non-electrogenic) activity"/>
    <property type="evidence" value="ECO:0007669"/>
    <property type="project" value="UniProtKB-UniRule"/>
</dbReference>
<comment type="subunit">
    <text evidence="8">NDH-1 is composed of 14 different subunits. Subunits NuoB, C, D, E, F, and G constitute the peripheral sector of the complex.</text>
</comment>
<keyword evidence="6 8" id="KW-0520">NAD</keyword>
<dbReference type="InterPro" id="IPR029014">
    <property type="entry name" value="NiFe-Hase_large"/>
</dbReference>
<keyword evidence="5 8" id="KW-1278">Translocase</keyword>
<comment type="caution">
    <text evidence="11">The sequence shown here is derived from an EMBL/GenBank/DDBJ whole genome shotgun (WGS) entry which is preliminary data.</text>
</comment>
<dbReference type="AlphaFoldDB" id="A0A8J2Y7T6"/>
<evidence type="ECO:0000256" key="5">
    <source>
        <dbReference type="ARBA" id="ARBA00022967"/>
    </source>
</evidence>
<comment type="catalytic activity">
    <reaction evidence="8">
        <text>a quinone + NADH + 5 H(+)(in) = a quinol + NAD(+) + 4 H(+)(out)</text>
        <dbReference type="Rhea" id="RHEA:57888"/>
        <dbReference type="ChEBI" id="CHEBI:15378"/>
        <dbReference type="ChEBI" id="CHEBI:24646"/>
        <dbReference type="ChEBI" id="CHEBI:57540"/>
        <dbReference type="ChEBI" id="CHEBI:57945"/>
        <dbReference type="ChEBI" id="CHEBI:132124"/>
    </reaction>
</comment>
<dbReference type="EC" id="7.1.1.-" evidence="8"/>
<comment type="subcellular location">
    <subcellularLocation>
        <location evidence="8">Cell membrane</location>
        <topology evidence="8">Peripheral membrane protein</topology>
        <orientation evidence="8">Cytoplasmic side</orientation>
    </subcellularLocation>
</comment>
<evidence type="ECO:0000256" key="4">
    <source>
        <dbReference type="ARBA" id="ARBA00022719"/>
    </source>
</evidence>
<gene>
    <name evidence="8 11" type="primary">nuoD</name>
    <name evidence="11" type="ORF">GCM10011342_13870</name>
</gene>
<dbReference type="PROSITE" id="PS00535">
    <property type="entry name" value="COMPLEX1_49K"/>
    <property type="match status" value="1"/>
</dbReference>
<dbReference type="SUPFAM" id="SSF56762">
    <property type="entry name" value="HydB/Nqo4-like"/>
    <property type="match status" value="1"/>
</dbReference>
<dbReference type="GO" id="GO:0048038">
    <property type="term" value="F:quinone binding"/>
    <property type="evidence" value="ECO:0007669"/>
    <property type="project" value="UniProtKB-KW"/>
</dbReference>
<evidence type="ECO:0000259" key="10">
    <source>
        <dbReference type="Pfam" id="PF00346"/>
    </source>
</evidence>
<reference evidence="11" key="1">
    <citation type="journal article" date="2014" name="Int. J. Syst. Evol. Microbiol.">
        <title>Complete genome sequence of Corynebacterium casei LMG S-19264T (=DSM 44701T), isolated from a smear-ripened cheese.</title>
        <authorList>
            <consortium name="US DOE Joint Genome Institute (JGI-PGF)"/>
            <person name="Walter F."/>
            <person name="Albersmeier A."/>
            <person name="Kalinowski J."/>
            <person name="Ruckert C."/>
        </authorList>
    </citation>
    <scope>NUCLEOTIDE SEQUENCE</scope>
    <source>
        <strain evidence="11">CGMCC 1.12921</strain>
    </source>
</reference>
<reference evidence="11" key="2">
    <citation type="submission" date="2020-09" db="EMBL/GenBank/DDBJ databases">
        <authorList>
            <person name="Sun Q."/>
            <person name="Zhou Y."/>
        </authorList>
    </citation>
    <scope>NUCLEOTIDE SEQUENCE</scope>
    <source>
        <strain evidence="11">CGMCC 1.12921</strain>
    </source>
</reference>
<evidence type="ECO:0000256" key="6">
    <source>
        <dbReference type="ARBA" id="ARBA00023027"/>
    </source>
</evidence>
<dbReference type="PANTHER" id="PTHR11993">
    <property type="entry name" value="NADH-UBIQUINONE OXIDOREDUCTASE 49 KDA SUBUNIT"/>
    <property type="match status" value="1"/>
</dbReference>
<keyword evidence="3 8" id="KW-0813">Transport</keyword>
<dbReference type="GO" id="GO:0005886">
    <property type="term" value="C:plasma membrane"/>
    <property type="evidence" value="ECO:0007669"/>
    <property type="project" value="UniProtKB-SubCell"/>
</dbReference>
<keyword evidence="12" id="KW-1185">Reference proteome</keyword>
<organism evidence="11 12">
    <name type="scientific">Aquisalinus flavus</name>
    <dbReference type="NCBI Taxonomy" id="1526572"/>
    <lineage>
        <taxon>Bacteria</taxon>
        <taxon>Pseudomonadati</taxon>
        <taxon>Pseudomonadota</taxon>
        <taxon>Alphaproteobacteria</taxon>
        <taxon>Parvularculales</taxon>
        <taxon>Parvularculaceae</taxon>
        <taxon>Aquisalinus</taxon>
    </lineage>
</organism>
<dbReference type="PANTHER" id="PTHR11993:SF10">
    <property type="entry name" value="NADH DEHYDROGENASE [UBIQUINONE] IRON-SULFUR PROTEIN 2, MITOCHONDRIAL"/>
    <property type="match status" value="1"/>
</dbReference>
<evidence type="ECO:0000256" key="7">
    <source>
        <dbReference type="ARBA" id="ARBA00023075"/>
    </source>
</evidence>
<dbReference type="FunFam" id="1.10.645.10:FF:000005">
    <property type="entry name" value="NADH-quinone oxidoreductase subunit D"/>
    <property type="match status" value="1"/>
</dbReference>
<evidence type="ECO:0000313" key="12">
    <source>
        <dbReference type="Proteomes" id="UP000613582"/>
    </source>
</evidence>
<evidence type="ECO:0000256" key="1">
    <source>
        <dbReference type="ARBA" id="ARBA00002378"/>
    </source>
</evidence>
<evidence type="ECO:0000256" key="3">
    <source>
        <dbReference type="ARBA" id="ARBA00022448"/>
    </source>
</evidence>
<keyword evidence="4 8" id="KW-0874">Quinone</keyword>